<keyword evidence="3" id="KW-0614">Plasmid</keyword>
<dbReference type="Pfam" id="PF05102">
    <property type="entry name" value="Holin_BlyA"/>
    <property type="match status" value="1"/>
</dbReference>
<keyword evidence="1" id="KW-0472">Membrane</keyword>
<evidence type="ECO:0000313" key="3">
    <source>
        <dbReference type="EMBL" id="WAZ91444.1"/>
    </source>
</evidence>
<dbReference type="EMBL" id="CP114638">
    <property type="protein sequence ID" value="WAZ91444.1"/>
    <property type="molecule type" value="Genomic_DNA"/>
</dbReference>
<evidence type="ECO:0000313" key="5">
    <source>
        <dbReference type="Proteomes" id="UP001164544"/>
    </source>
</evidence>
<gene>
    <name evidence="2" type="ORF">O5398_04570</name>
    <name evidence="3" type="ORF">O5398_04750</name>
    <name evidence="4" type="ORF">O5398_06440</name>
</gene>
<reference evidence="3" key="1">
    <citation type="submission" date="2022-12" db="EMBL/GenBank/DDBJ databases">
        <title>B. miyamotoi WGS.</title>
        <authorList>
            <person name="Kuleshov K.V."/>
            <person name="Hoornstra D."/>
            <person name="Hovius J.W."/>
            <person name="Platonov A.E."/>
            <person name="Telford S.R. III."/>
        </authorList>
    </citation>
    <scope>NUCLEOTIDE SEQUENCE</scope>
    <source>
        <strain evidence="3">410</strain>
        <plasmid evidence="4">p410-cp24-2</plasmid>
        <plasmid evidence="3">p410-lp97</plasmid>
    </source>
</reference>
<proteinExistence type="predicted"/>
<dbReference type="EMBL" id="CP114638">
    <property type="protein sequence ID" value="WAZ91412.1"/>
    <property type="molecule type" value="Genomic_DNA"/>
</dbReference>
<organism evidence="3 5">
    <name type="scientific">Borrelia miyamotoi</name>
    <dbReference type="NCBI Taxonomy" id="47466"/>
    <lineage>
        <taxon>Bacteria</taxon>
        <taxon>Pseudomonadati</taxon>
        <taxon>Spirochaetota</taxon>
        <taxon>Spirochaetia</taxon>
        <taxon>Spirochaetales</taxon>
        <taxon>Borreliaceae</taxon>
        <taxon>Borrelia</taxon>
    </lineage>
</organism>
<geneLocation type="plasmid" evidence="4 5">
    <name>p410-cp24-2</name>
</geneLocation>
<dbReference type="Proteomes" id="UP001164544">
    <property type="component" value="Plasmid p410-cp24-2"/>
</dbReference>
<feature type="transmembrane region" description="Helical" evidence="1">
    <location>
        <begin position="20"/>
        <end position="37"/>
    </location>
</feature>
<keyword evidence="1" id="KW-0812">Transmembrane</keyword>
<dbReference type="Proteomes" id="UP001164544">
    <property type="component" value="Plasmid p410-lp97"/>
</dbReference>
<sequence>MNDTNNLIQLLLGIDSNKLLVIAGLILGIGFLLKPVLKDIISIIIDKLKNNKDKNNQGGTTCD</sequence>
<dbReference type="AlphaFoldDB" id="A0AAQ2WWF9"/>
<dbReference type="RefSeq" id="WP_209291656.1">
    <property type="nucleotide sequence ID" value="NZ_CP072480.1"/>
</dbReference>
<keyword evidence="1" id="KW-1133">Transmembrane helix</keyword>
<protein>
    <submittedName>
        <fullName evidence="3">BlyA family holin</fullName>
    </submittedName>
</protein>
<evidence type="ECO:0000256" key="1">
    <source>
        <dbReference type="SAM" id="Phobius"/>
    </source>
</evidence>
<name>A0AAQ2WWF9_9SPIR</name>
<geneLocation type="plasmid" evidence="3 5">
    <name>p410-lp97</name>
</geneLocation>
<dbReference type="InterPro" id="IPR006493">
    <property type="entry name" value="Holin_BlyA"/>
</dbReference>
<dbReference type="EMBL" id="CP114646">
    <property type="protein sequence ID" value="WAZ91779.1"/>
    <property type="molecule type" value="Genomic_DNA"/>
</dbReference>
<evidence type="ECO:0000313" key="4">
    <source>
        <dbReference type="EMBL" id="WAZ91779.1"/>
    </source>
</evidence>
<accession>A0AAQ2WWF9</accession>
<evidence type="ECO:0000313" key="2">
    <source>
        <dbReference type="EMBL" id="WAZ91412.1"/>
    </source>
</evidence>